<accession>Q1GP27</accession>
<evidence type="ECO:0000313" key="2">
    <source>
        <dbReference type="EMBL" id="ABF54595.1"/>
    </source>
</evidence>
<dbReference type="Proteomes" id="UP000006578">
    <property type="component" value="Chromosome"/>
</dbReference>
<keyword evidence="3" id="KW-1185">Reference proteome</keyword>
<dbReference type="RefSeq" id="WP_011543159.1">
    <property type="nucleotide sequence ID" value="NC_008048.1"/>
</dbReference>
<dbReference type="HOGENOM" id="CLU_080658_0_0_5"/>
<dbReference type="OrthoDB" id="9812311at2"/>
<dbReference type="InterPro" id="IPR003848">
    <property type="entry name" value="DUF218"/>
</dbReference>
<dbReference type="Pfam" id="PF02698">
    <property type="entry name" value="DUF218"/>
    <property type="match status" value="1"/>
</dbReference>
<protein>
    <recommendedName>
        <fullName evidence="1">DUF218 domain-containing protein</fullName>
    </recommendedName>
</protein>
<dbReference type="CDD" id="cd06259">
    <property type="entry name" value="YdcF-like"/>
    <property type="match status" value="1"/>
</dbReference>
<organism evidence="2 3">
    <name type="scientific">Sphingopyxis alaskensis (strain DSM 13593 / LMG 18877 / RB2256)</name>
    <name type="common">Sphingomonas alaskensis</name>
    <dbReference type="NCBI Taxonomy" id="317655"/>
    <lineage>
        <taxon>Bacteria</taxon>
        <taxon>Pseudomonadati</taxon>
        <taxon>Pseudomonadota</taxon>
        <taxon>Alphaproteobacteria</taxon>
        <taxon>Sphingomonadales</taxon>
        <taxon>Sphingomonadaceae</taxon>
        <taxon>Sphingopyxis</taxon>
    </lineage>
</organism>
<name>Q1GP27_SPHAL</name>
<evidence type="ECO:0000259" key="1">
    <source>
        <dbReference type="Pfam" id="PF02698"/>
    </source>
</evidence>
<dbReference type="EMBL" id="CP000356">
    <property type="protein sequence ID" value="ABF54595.1"/>
    <property type="molecule type" value="Genomic_DNA"/>
</dbReference>
<dbReference type="AlphaFoldDB" id="Q1GP27"/>
<dbReference type="KEGG" id="sal:Sala_2890"/>
<dbReference type="STRING" id="317655.Sala_2890"/>
<sequence length="176" mass="19531">MIKRLISLLFLVWVLGFAWFALLLPLPAPPQKTDAIVVVTGGPGRIDRALERLEAGDAKRLLISGVAREVKPRELAAEYGRPVALFDCCIALGFDAEDTRSNATEVAAWAKRRKYKSIRLVTTDWHMRRAEYEIGRAVGRDVTIVTDAVRSQPNLATLFREYHKYLAGLAGGLLGL</sequence>
<feature type="domain" description="DUF218" evidence="1">
    <location>
        <begin position="34"/>
        <end position="162"/>
    </location>
</feature>
<evidence type="ECO:0000313" key="3">
    <source>
        <dbReference type="Proteomes" id="UP000006578"/>
    </source>
</evidence>
<dbReference type="eggNOG" id="COG1434">
    <property type="taxonomic scope" value="Bacteria"/>
</dbReference>
<gene>
    <name evidence="2" type="ordered locus">Sala_2890</name>
</gene>
<proteinExistence type="predicted"/>
<reference evidence="2 3" key="1">
    <citation type="journal article" date="2009" name="Proc. Natl. Acad. Sci. U.S.A.">
        <title>The genomic basis of trophic strategy in marine bacteria.</title>
        <authorList>
            <person name="Lauro F.M."/>
            <person name="McDougald D."/>
            <person name="Thomas T."/>
            <person name="Williams T.J."/>
            <person name="Egan S."/>
            <person name="Rice S."/>
            <person name="DeMaere M.Z."/>
            <person name="Ting L."/>
            <person name="Ertan H."/>
            <person name="Johnson J."/>
            <person name="Ferriera S."/>
            <person name="Lapidus A."/>
            <person name="Anderson I."/>
            <person name="Kyrpides N."/>
            <person name="Munk A.C."/>
            <person name="Detter C."/>
            <person name="Han C.S."/>
            <person name="Brown M.V."/>
            <person name="Robb F.T."/>
            <person name="Kjelleberg S."/>
            <person name="Cavicchioli R."/>
        </authorList>
    </citation>
    <scope>NUCLEOTIDE SEQUENCE [LARGE SCALE GENOMIC DNA]</scope>
    <source>
        <strain evidence="3">DSM 13593 / LMG 18877 / RB2256</strain>
    </source>
</reference>